<evidence type="ECO:0000256" key="4">
    <source>
        <dbReference type="ARBA" id="ARBA00022692"/>
    </source>
</evidence>
<evidence type="ECO:0000256" key="1">
    <source>
        <dbReference type="ARBA" id="ARBA00004651"/>
    </source>
</evidence>
<accession>A0ABS1E691</accession>
<keyword evidence="5 7" id="KW-1133">Transmembrane helix</keyword>
<evidence type="ECO:0000256" key="6">
    <source>
        <dbReference type="ARBA" id="ARBA00023136"/>
    </source>
</evidence>
<evidence type="ECO:0008006" key="10">
    <source>
        <dbReference type="Google" id="ProtNLM"/>
    </source>
</evidence>
<feature type="transmembrane region" description="Helical" evidence="7">
    <location>
        <begin position="131"/>
        <end position="155"/>
    </location>
</feature>
<evidence type="ECO:0000256" key="7">
    <source>
        <dbReference type="SAM" id="Phobius"/>
    </source>
</evidence>
<keyword evidence="9" id="KW-1185">Reference proteome</keyword>
<dbReference type="Pfam" id="PF03773">
    <property type="entry name" value="ArsP_1"/>
    <property type="match status" value="1"/>
</dbReference>
<feature type="transmembrane region" description="Helical" evidence="7">
    <location>
        <begin position="90"/>
        <end position="119"/>
    </location>
</feature>
<proteinExistence type="inferred from homology"/>
<reference evidence="8 9" key="1">
    <citation type="journal article" date="2020" name="Microorganisms">
        <title>Osmotic Adaptation and Compatible Solute Biosynthesis of Phototrophic Bacteria as Revealed from Genome Analyses.</title>
        <authorList>
            <person name="Imhoff J.F."/>
            <person name="Rahn T."/>
            <person name="Kunzel S."/>
            <person name="Keller A."/>
            <person name="Neulinger S.C."/>
        </authorList>
    </citation>
    <scope>NUCLEOTIDE SEQUENCE [LARGE SCALE GENOMIC DNA]</scope>
    <source>
        <strain evidence="8 9">DSM 15116</strain>
    </source>
</reference>
<evidence type="ECO:0000313" key="8">
    <source>
        <dbReference type="EMBL" id="MBK1727246.1"/>
    </source>
</evidence>
<feature type="transmembrane region" description="Helical" evidence="7">
    <location>
        <begin position="34"/>
        <end position="53"/>
    </location>
</feature>
<organism evidence="8 9">
    <name type="scientific">Halorhodospira neutriphila</name>
    <dbReference type="NCBI Taxonomy" id="168379"/>
    <lineage>
        <taxon>Bacteria</taxon>
        <taxon>Pseudomonadati</taxon>
        <taxon>Pseudomonadota</taxon>
        <taxon>Gammaproteobacteria</taxon>
        <taxon>Chromatiales</taxon>
        <taxon>Ectothiorhodospiraceae</taxon>
        <taxon>Halorhodospira</taxon>
    </lineage>
</organism>
<dbReference type="Proteomes" id="UP000738126">
    <property type="component" value="Unassembled WGS sequence"/>
</dbReference>
<evidence type="ECO:0000256" key="5">
    <source>
        <dbReference type="ARBA" id="ARBA00022989"/>
    </source>
</evidence>
<name>A0ABS1E691_9GAMM</name>
<evidence type="ECO:0000256" key="2">
    <source>
        <dbReference type="ARBA" id="ARBA00006386"/>
    </source>
</evidence>
<dbReference type="RefSeq" id="WP_200260137.1">
    <property type="nucleotide sequence ID" value="NZ_NRSH01000118.1"/>
</dbReference>
<keyword evidence="6 7" id="KW-0472">Membrane</keyword>
<keyword evidence="3" id="KW-1003">Cell membrane</keyword>
<evidence type="ECO:0000313" key="9">
    <source>
        <dbReference type="Proteomes" id="UP000738126"/>
    </source>
</evidence>
<sequence>MTLFFLALAAAAGGTVYALMGPGAVAAAAGRAGGLLLQVAPIVVAAVLISGYAQALIPRESVQRWLGAGSGLRGLTLATAAGALTPGGPFAAFPLVVALLGAGASFEVCVAFITAWSVLGLNRVIVYEIPFLGVHFVALRLLASLPLPFIAALLARPVARWVGLNR</sequence>
<comment type="subcellular location">
    <subcellularLocation>
        <location evidence="1">Cell membrane</location>
        <topology evidence="1">Multi-pass membrane protein</topology>
    </subcellularLocation>
</comment>
<evidence type="ECO:0000256" key="3">
    <source>
        <dbReference type="ARBA" id="ARBA00022475"/>
    </source>
</evidence>
<keyword evidence="4 7" id="KW-0812">Transmembrane</keyword>
<dbReference type="EMBL" id="NRSH01000118">
    <property type="protein sequence ID" value="MBK1727246.1"/>
    <property type="molecule type" value="Genomic_DNA"/>
</dbReference>
<comment type="caution">
    <text evidence="8">The sequence shown here is derived from an EMBL/GenBank/DDBJ whole genome shotgun (WGS) entry which is preliminary data.</text>
</comment>
<gene>
    <name evidence="8" type="ORF">CKO13_09495</name>
</gene>
<protein>
    <recommendedName>
        <fullName evidence="10">Permease</fullName>
    </recommendedName>
</protein>
<comment type="similarity">
    <text evidence="2">Belongs to the UPF0718 family.</text>
</comment>
<dbReference type="InterPro" id="IPR005524">
    <property type="entry name" value="DUF318"/>
</dbReference>